<keyword evidence="2" id="KW-0378">Hydrolase</keyword>
<evidence type="ECO:0000256" key="1">
    <source>
        <dbReference type="SAM" id="Phobius"/>
    </source>
</evidence>
<feature type="transmembrane region" description="Helical" evidence="1">
    <location>
        <begin position="215"/>
        <end position="237"/>
    </location>
</feature>
<dbReference type="SUPFAM" id="SSF47240">
    <property type="entry name" value="Ferritin-like"/>
    <property type="match status" value="1"/>
</dbReference>
<dbReference type="RefSeq" id="WP_181233238.1">
    <property type="nucleotide sequence ID" value="NZ_PVNL01000030.1"/>
</dbReference>
<dbReference type="InterPro" id="IPR016516">
    <property type="entry name" value="UCP07580"/>
</dbReference>
<sequence length="301" mass="34096">MKLPVQAQELFDRVRSRANRSTSQPAAPTRDPIVRRMKFDFDGAEIPRHWAGGSPVWTAIANSLNLVFPDGERFFVRSVNHFMDELDPVADAELRDRVKRFYGQEGQHAHEHERLFEIIRGHGYDIDAFLRPYRRIAYQWLAPKVPPKLRLSITAALEHFTATFAEQALTLRVLDEFAPPVMAELLLWHAAEEIEHKDVAYEVLQRIDDSYSLRAAGLVAATIVLTGFWLHGIVVLLRQEPDLRPAELARDYAAVRAKGQGIGATMPAAFMAYLAPDFHPSKVPNDALALEYLESIGRRHG</sequence>
<gene>
    <name evidence="2" type="ORF">ENSA7_11550</name>
</gene>
<name>A0A2S9YVN5_9BACT</name>
<dbReference type="GO" id="GO:0016787">
    <property type="term" value="F:hydrolase activity"/>
    <property type="evidence" value="ECO:0007669"/>
    <property type="project" value="UniProtKB-KW"/>
</dbReference>
<proteinExistence type="predicted"/>
<organism evidence="2 3">
    <name type="scientific">Enhygromyxa salina</name>
    <dbReference type="NCBI Taxonomy" id="215803"/>
    <lineage>
        <taxon>Bacteria</taxon>
        <taxon>Pseudomonadati</taxon>
        <taxon>Myxococcota</taxon>
        <taxon>Polyangia</taxon>
        <taxon>Nannocystales</taxon>
        <taxon>Nannocystaceae</taxon>
        <taxon>Enhygromyxa</taxon>
    </lineage>
</organism>
<dbReference type="PANTHER" id="PTHR39456:SF1">
    <property type="entry name" value="METAL-DEPENDENT HYDROLASE"/>
    <property type="match status" value="1"/>
</dbReference>
<dbReference type="Pfam" id="PF10118">
    <property type="entry name" value="Metal_hydrol"/>
    <property type="match status" value="1"/>
</dbReference>
<keyword evidence="1" id="KW-0812">Transmembrane</keyword>
<dbReference type="AlphaFoldDB" id="A0A2S9YVN5"/>
<keyword evidence="1" id="KW-0472">Membrane</keyword>
<dbReference type="InterPro" id="IPR009078">
    <property type="entry name" value="Ferritin-like_SF"/>
</dbReference>
<evidence type="ECO:0000313" key="2">
    <source>
        <dbReference type="EMBL" id="PRQ09165.1"/>
    </source>
</evidence>
<comment type="caution">
    <text evidence="2">The sequence shown here is derived from an EMBL/GenBank/DDBJ whole genome shotgun (WGS) entry which is preliminary data.</text>
</comment>
<dbReference type="PIRSF" id="PIRSF007580">
    <property type="entry name" value="UCP07580"/>
    <property type="match status" value="1"/>
</dbReference>
<reference evidence="2 3" key="1">
    <citation type="submission" date="2018-03" db="EMBL/GenBank/DDBJ databases">
        <title>Draft Genome Sequences of the Obligatory Marine Myxobacteria Enhygromyxa salina SWB007.</title>
        <authorList>
            <person name="Poehlein A."/>
            <person name="Moghaddam J.A."/>
            <person name="Harms H."/>
            <person name="Alanjari M."/>
            <person name="Koenig G.M."/>
            <person name="Daniel R."/>
            <person name="Schaeberle T.F."/>
        </authorList>
    </citation>
    <scope>NUCLEOTIDE SEQUENCE [LARGE SCALE GENOMIC DNA]</scope>
    <source>
        <strain evidence="2 3">SWB007</strain>
    </source>
</reference>
<keyword evidence="1" id="KW-1133">Transmembrane helix</keyword>
<dbReference type="PANTHER" id="PTHR39456">
    <property type="entry name" value="METAL-DEPENDENT HYDROLASE"/>
    <property type="match status" value="1"/>
</dbReference>
<evidence type="ECO:0000313" key="3">
    <source>
        <dbReference type="Proteomes" id="UP000238823"/>
    </source>
</evidence>
<accession>A0A2S9YVN5</accession>
<dbReference type="Proteomes" id="UP000238823">
    <property type="component" value="Unassembled WGS sequence"/>
</dbReference>
<protein>
    <submittedName>
        <fullName evidence="2">Putative metal-dependent hydrolase</fullName>
    </submittedName>
</protein>
<dbReference type="EMBL" id="PVNL01000030">
    <property type="protein sequence ID" value="PRQ09165.1"/>
    <property type="molecule type" value="Genomic_DNA"/>
</dbReference>